<dbReference type="InterPro" id="IPR010982">
    <property type="entry name" value="Lambda_DNA-bd_dom_sf"/>
</dbReference>
<sequence>MTGRPDPARAAPTDTDGLGSGGVVTRAALDMPRIRARLAELGLGTDGLEARLGVTLRHLSGDPYHRTVSLTMLVRLSRLLDLRLDDLVVTIDPHTRPPTPQALDTAGHDPASHDEPDLPGDDHLLLGLVSSYNGLSVGRVLYLLGWSHERLDAALAVLGEHLAPTALRVVATDNRLLLMLRPSIVPAYLLDRFEHHDTRAHTLDPTTAVEVVRLVREKILQPFPDHEEERGEGRTKSFDAVDLVGRRVAVAAANPTGDPDVEIHPGVLFALGLTDVPAPDGPSL</sequence>
<evidence type="ECO:0000313" key="3">
    <source>
        <dbReference type="Proteomes" id="UP000316628"/>
    </source>
</evidence>
<evidence type="ECO:0000256" key="1">
    <source>
        <dbReference type="SAM" id="MobiDB-lite"/>
    </source>
</evidence>
<organism evidence="2 3">
    <name type="scientific">Saccharothrix saharensis</name>
    <dbReference type="NCBI Taxonomy" id="571190"/>
    <lineage>
        <taxon>Bacteria</taxon>
        <taxon>Bacillati</taxon>
        <taxon>Actinomycetota</taxon>
        <taxon>Actinomycetes</taxon>
        <taxon>Pseudonocardiales</taxon>
        <taxon>Pseudonocardiaceae</taxon>
        <taxon>Saccharothrix</taxon>
    </lineage>
</organism>
<dbReference type="EMBL" id="VFPP01000001">
    <property type="protein sequence ID" value="TQM81765.1"/>
    <property type="molecule type" value="Genomic_DNA"/>
</dbReference>
<accession>A0A543JFZ5</accession>
<feature type="region of interest" description="Disordered" evidence="1">
    <location>
        <begin position="1"/>
        <end position="22"/>
    </location>
</feature>
<dbReference type="GO" id="GO:0003677">
    <property type="term" value="F:DNA binding"/>
    <property type="evidence" value="ECO:0007669"/>
    <property type="project" value="InterPro"/>
</dbReference>
<dbReference type="OrthoDB" id="4568212at2"/>
<dbReference type="AlphaFoldDB" id="A0A543JFZ5"/>
<dbReference type="RefSeq" id="WP_141979683.1">
    <property type="nucleotide sequence ID" value="NZ_VFPP01000001.1"/>
</dbReference>
<proteinExistence type="predicted"/>
<name>A0A543JFZ5_9PSEU</name>
<gene>
    <name evidence="2" type="ORF">FHX81_4142</name>
</gene>
<protein>
    <submittedName>
        <fullName evidence="2">Uncharacterized protein</fullName>
    </submittedName>
</protein>
<feature type="compositionally biased region" description="Basic and acidic residues" evidence="1">
    <location>
        <begin position="106"/>
        <end position="117"/>
    </location>
</feature>
<dbReference type="Proteomes" id="UP000316628">
    <property type="component" value="Unassembled WGS sequence"/>
</dbReference>
<comment type="caution">
    <text evidence="2">The sequence shown here is derived from an EMBL/GenBank/DDBJ whole genome shotgun (WGS) entry which is preliminary data.</text>
</comment>
<keyword evidence="3" id="KW-1185">Reference proteome</keyword>
<evidence type="ECO:0000313" key="2">
    <source>
        <dbReference type="EMBL" id="TQM81765.1"/>
    </source>
</evidence>
<reference evidence="2 3" key="1">
    <citation type="submission" date="2019-06" db="EMBL/GenBank/DDBJ databases">
        <title>Sequencing the genomes of 1000 actinobacteria strains.</title>
        <authorList>
            <person name="Klenk H.-P."/>
        </authorList>
    </citation>
    <scope>NUCLEOTIDE SEQUENCE [LARGE SCALE GENOMIC DNA]</scope>
    <source>
        <strain evidence="2 3">DSM 45456</strain>
    </source>
</reference>
<feature type="region of interest" description="Disordered" evidence="1">
    <location>
        <begin position="93"/>
        <end position="117"/>
    </location>
</feature>
<dbReference type="SUPFAM" id="SSF47413">
    <property type="entry name" value="lambda repressor-like DNA-binding domains"/>
    <property type="match status" value="1"/>
</dbReference>